<feature type="transmembrane region" description="Helical" evidence="1">
    <location>
        <begin position="70"/>
        <end position="87"/>
    </location>
</feature>
<evidence type="ECO:0000313" key="2">
    <source>
        <dbReference type="EMBL" id="MFD0726792.1"/>
    </source>
</evidence>
<feature type="transmembrane region" description="Helical" evidence="1">
    <location>
        <begin position="29"/>
        <end position="50"/>
    </location>
</feature>
<dbReference type="EMBL" id="JBHTIF010000003">
    <property type="protein sequence ID" value="MFD0726792.1"/>
    <property type="molecule type" value="Genomic_DNA"/>
</dbReference>
<dbReference type="Proteomes" id="UP001597110">
    <property type="component" value="Unassembled WGS sequence"/>
</dbReference>
<reference evidence="3" key="1">
    <citation type="journal article" date="2019" name="Int. J. Syst. Evol. Microbiol.">
        <title>The Global Catalogue of Microorganisms (GCM) 10K type strain sequencing project: providing services to taxonomists for standard genome sequencing and annotation.</title>
        <authorList>
            <consortium name="The Broad Institute Genomics Platform"/>
            <consortium name="The Broad Institute Genome Sequencing Center for Infectious Disease"/>
            <person name="Wu L."/>
            <person name="Ma J."/>
        </authorList>
    </citation>
    <scope>NUCLEOTIDE SEQUENCE [LARGE SCALE GENOMIC DNA]</scope>
    <source>
        <strain evidence="3">CCUG 55585</strain>
    </source>
</reference>
<evidence type="ECO:0008006" key="4">
    <source>
        <dbReference type="Google" id="ProtNLM"/>
    </source>
</evidence>
<keyword evidence="3" id="KW-1185">Reference proteome</keyword>
<keyword evidence="1" id="KW-0472">Membrane</keyword>
<organism evidence="2 3">
    <name type="scientific">Lysobacter brunescens</name>
    <dbReference type="NCBI Taxonomy" id="262323"/>
    <lineage>
        <taxon>Bacteria</taxon>
        <taxon>Pseudomonadati</taxon>
        <taxon>Pseudomonadota</taxon>
        <taxon>Gammaproteobacteria</taxon>
        <taxon>Lysobacterales</taxon>
        <taxon>Lysobacteraceae</taxon>
        <taxon>Lysobacter</taxon>
    </lineage>
</organism>
<evidence type="ECO:0000256" key="1">
    <source>
        <dbReference type="SAM" id="Phobius"/>
    </source>
</evidence>
<protein>
    <recommendedName>
        <fullName evidence="4">Transmembrane protein</fullName>
    </recommendedName>
</protein>
<gene>
    <name evidence="2" type="ORF">ACFQ0E_14425</name>
</gene>
<feature type="transmembrane region" description="Helical" evidence="1">
    <location>
        <begin position="179"/>
        <end position="205"/>
    </location>
</feature>
<feature type="transmembrane region" description="Helical" evidence="1">
    <location>
        <begin position="107"/>
        <end position="127"/>
    </location>
</feature>
<accession>A0ABW2YGE0</accession>
<comment type="caution">
    <text evidence="2">The sequence shown here is derived from an EMBL/GenBank/DDBJ whole genome shotgun (WGS) entry which is preliminary data.</text>
</comment>
<feature type="transmembrane region" description="Helical" evidence="1">
    <location>
        <begin position="7"/>
        <end position="23"/>
    </location>
</feature>
<feature type="transmembrane region" description="Helical" evidence="1">
    <location>
        <begin position="148"/>
        <end position="167"/>
    </location>
</feature>
<keyword evidence="1" id="KW-0812">Transmembrane</keyword>
<evidence type="ECO:0000313" key="3">
    <source>
        <dbReference type="Proteomes" id="UP001597110"/>
    </source>
</evidence>
<dbReference type="RefSeq" id="WP_386824975.1">
    <property type="nucleotide sequence ID" value="NZ_JBHTIF010000003.1"/>
</dbReference>
<keyword evidence="1" id="KW-1133">Transmembrane helix</keyword>
<sequence length="212" mass="23224">MKGWDGWRWGLIVLAGVALWLLLAGPDRLFGWDTGTLGMALLVGSAWGLLYAVSRLPREALARSASPAEWKARVGAGFTLVAIAYFLSKMHVFNDAAFPYNHGASAVGRNLVLLLIAWTILSQVLASRLKGVVEADERDREIAVEAAGWGRGALIVCIIGIAVMLGFTPADRLDWATPLMIGNLLVFALMWGWLCEYAATLAYYWRDRRAMA</sequence>
<name>A0ABW2YGE0_9GAMM</name>
<proteinExistence type="predicted"/>